<dbReference type="PROSITE" id="PS00108">
    <property type="entry name" value="PROTEIN_KINASE_ST"/>
    <property type="match status" value="1"/>
</dbReference>
<organism evidence="3 4">
    <name type="scientific">Polarella glacialis</name>
    <name type="common">Dinoflagellate</name>
    <dbReference type="NCBI Taxonomy" id="89957"/>
    <lineage>
        <taxon>Eukaryota</taxon>
        <taxon>Sar</taxon>
        <taxon>Alveolata</taxon>
        <taxon>Dinophyceae</taxon>
        <taxon>Suessiales</taxon>
        <taxon>Suessiaceae</taxon>
        <taxon>Polarella</taxon>
    </lineage>
</organism>
<comment type="caution">
    <text evidence="3">The sequence shown here is derived from an EMBL/GenBank/DDBJ whole genome shotgun (WGS) entry which is preliminary data.</text>
</comment>
<accession>A0A813EZZ0</accession>
<evidence type="ECO:0000259" key="2">
    <source>
        <dbReference type="PROSITE" id="PS50011"/>
    </source>
</evidence>
<dbReference type="GO" id="GO:0010506">
    <property type="term" value="P:regulation of autophagy"/>
    <property type="evidence" value="ECO:0007669"/>
    <property type="project" value="InterPro"/>
</dbReference>
<dbReference type="InterPro" id="IPR045269">
    <property type="entry name" value="Atg1-like"/>
</dbReference>
<evidence type="ECO:0000256" key="1">
    <source>
        <dbReference type="SAM" id="MobiDB-lite"/>
    </source>
</evidence>
<sequence>MGMGASCARVDCVLSEDCTQVVGSKHPRTFWQECSGRNSRDAGLPGEEVSVAVLPTEQDAEVQFSCDRFSLHHKPSRPSHSGVGGTWRDRYVLGRELGAGQTAIVFEAFATAPRILDLEDPTMGSWSEDFSSVAPPAGDYGGSSGSAPPRRSTGRKVALKRFHQAGTLMFKQELEALKAVGVHPHVVRLLECFEGSDDEDTLILEHCDGGDIYELYAASRWRCMGEAFVRQLMRQLLYALQHLSERGIEHRDVKPENLLLYSYDDKAVPCLKLADFGWAAVVGPSESPPEPPGEGVGSLWYAPPELNPPVAGLQVFADKLPLGKSDMWSVGVITYLLLTGHSPFNTAIRIQDPDAREAEVLRLAALGAVNTSVKAWGILSEEARSFILALVHANPAERMSAREACCHQFMLMQDADPTRLQIAAPFPLEDSASRWQRLDGLQHLCWISVARASTEPELAEISLLRDFFRLDSTGSSTYIEQLAAKLVTVALPSWFHPQAAWFDMLYLAFLYLDVDCDGTLSVEDLSLHLEGESGAAKEVANAWIFKWRHGLQASLPVSTMNALSFADFHRVLCSAILDQEPCWDVATPDRMLHRRMEAIDKVCLRFLDEEFENYGVGI</sequence>
<name>A0A813EZZ0_POLGL</name>
<dbReference type="AlphaFoldDB" id="A0A813EZZ0"/>
<dbReference type="InterPro" id="IPR018247">
    <property type="entry name" value="EF_Hand_1_Ca_BS"/>
</dbReference>
<dbReference type="SUPFAM" id="SSF56112">
    <property type="entry name" value="Protein kinase-like (PK-like)"/>
    <property type="match status" value="1"/>
</dbReference>
<dbReference type="InterPro" id="IPR000719">
    <property type="entry name" value="Prot_kinase_dom"/>
</dbReference>
<gene>
    <name evidence="3" type="ORF">PGLA1383_LOCUS24783</name>
</gene>
<dbReference type="Gene3D" id="1.10.510.10">
    <property type="entry name" value="Transferase(Phosphotransferase) domain 1"/>
    <property type="match status" value="1"/>
</dbReference>
<dbReference type="PROSITE" id="PS50011">
    <property type="entry name" value="PROTEIN_KINASE_DOM"/>
    <property type="match status" value="1"/>
</dbReference>
<proteinExistence type="predicted"/>
<dbReference type="OrthoDB" id="447029at2759"/>
<protein>
    <recommendedName>
        <fullName evidence="2">Protein kinase domain-containing protein</fullName>
    </recommendedName>
</protein>
<dbReference type="Proteomes" id="UP000654075">
    <property type="component" value="Unassembled WGS sequence"/>
</dbReference>
<dbReference type="GO" id="GO:0004674">
    <property type="term" value="F:protein serine/threonine kinase activity"/>
    <property type="evidence" value="ECO:0007669"/>
    <property type="project" value="InterPro"/>
</dbReference>
<dbReference type="SMART" id="SM00220">
    <property type="entry name" value="S_TKc"/>
    <property type="match status" value="1"/>
</dbReference>
<dbReference type="Pfam" id="PF00069">
    <property type="entry name" value="Pkinase"/>
    <property type="match status" value="1"/>
</dbReference>
<dbReference type="InterPro" id="IPR008271">
    <property type="entry name" value="Ser/Thr_kinase_AS"/>
</dbReference>
<evidence type="ECO:0000313" key="4">
    <source>
        <dbReference type="Proteomes" id="UP000654075"/>
    </source>
</evidence>
<dbReference type="InterPro" id="IPR011009">
    <property type="entry name" value="Kinase-like_dom_sf"/>
</dbReference>
<dbReference type="PANTHER" id="PTHR24348">
    <property type="entry name" value="SERINE/THREONINE-PROTEIN KINASE UNC-51-RELATED"/>
    <property type="match status" value="1"/>
</dbReference>
<dbReference type="EMBL" id="CAJNNV010019855">
    <property type="protein sequence ID" value="CAE8606816.1"/>
    <property type="molecule type" value="Genomic_DNA"/>
</dbReference>
<keyword evidence="4" id="KW-1185">Reference proteome</keyword>
<feature type="region of interest" description="Disordered" evidence="1">
    <location>
        <begin position="127"/>
        <end position="154"/>
    </location>
</feature>
<feature type="domain" description="Protein kinase" evidence="2">
    <location>
        <begin position="91"/>
        <end position="410"/>
    </location>
</feature>
<dbReference type="GO" id="GO:0005737">
    <property type="term" value="C:cytoplasm"/>
    <property type="evidence" value="ECO:0007669"/>
    <property type="project" value="TreeGrafter"/>
</dbReference>
<reference evidence="3" key="1">
    <citation type="submission" date="2021-02" db="EMBL/GenBank/DDBJ databases">
        <authorList>
            <person name="Dougan E. K."/>
            <person name="Rhodes N."/>
            <person name="Thang M."/>
            <person name="Chan C."/>
        </authorList>
    </citation>
    <scope>NUCLEOTIDE SEQUENCE</scope>
</reference>
<evidence type="ECO:0000313" key="3">
    <source>
        <dbReference type="EMBL" id="CAE8606816.1"/>
    </source>
</evidence>
<dbReference type="PROSITE" id="PS00018">
    <property type="entry name" value="EF_HAND_1"/>
    <property type="match status" value="1"/>
</dbReference>
<dbReference type="GO" id="GO:0005524">
    <property type="term" value="F:ATP binding"/>
    <property type="evidence" value="ECO:0007669"/>
    <property type="project" value="InterPro"/>
</dbReference>